<comment type="caution">
    <text evidence="1">The sequence shown here is derived from an EMBL/GenBank/DDBJ whole genome shotgun (WGS) entry which is preliminary data.</text>
</comment>
<dbReference type="EMBL" id="BJND01000044">
    <property type="protein sequence ID" value="GEC07933.1"/>
    <property type="molecule type" value="Genomic_DNA"/>
</dbReference>
<evidence type="ECO:0000313" key="2">
    <source>
        <dbReference type="Proteomes" id="UP000317881"/>
    </source>
</evidence>
<dbReference type="OrthoDB" id="3235632at2"/>
<gene>
    <name evidence="1" type="ORF">SSP24_55880</name>
</gene>
<sequence>MFGKSKHPEVNVLFVRDADLATEALRRALADASPEERPGLELALALRLDAVGYGGPADSVQAIKHLREAAPGLSLGSAVQLAKSAAAQGA</sequence>
<keyword evidence="2" id="KW-1185">Reference proteome</keyword>
<name>A0A4Y3VMY7_9ACTN</name>
<dbReference type="AlphaFoldDB" id="A0A4Y3VMY7"/>
<proteinExistence type="predicted"/>
<accession>A0A4Y3VMY7</accession>
<dbReference type="RefSeq" id="WP_141312460.1">
    <property type="nucleotide sequence ID" value="NZ_BJND01000044.1"/>
</dbReference>
<dbReference type="Proteomes" id="UP000317881">
    <property type="component" value="Unassembled WGS sequence"/>
</dbReference>
<reference evidence="1 2" key="1">
    <citation type="submission" date="2019-06" db="EMBL/GenBank/DDBJ databases">
        <title>Whole genome shotgun sequence of Streptomyces spinoverrucosus NBRC 14228.</title>
        <authorList>
            <person name="Hosoyama A."/>
            <person name="Uohara A."/>
            <person name="Ohji S."/>
            <person name="Ichikawa N."/>
        </authorList>
    </citation>
    <scope>NUCLEOTIDE SEQUENCE [LARGE SCALE GENOMIC DNA]</scope>
    <source>
        <strain evidence="1 2">NBRC 14228</strain>
    </source>
</reference>
<evidence type="ECO:0000313" key="1">
    <source>
        <dbReference type="EMBL" id="GEC07933.1"/>
    </source>
</evidence>
<protein>
    <submittedName>
        <fullName evidence="1">Uncharacterized protein</fullName>
    </submittedName>
</protein>
<organism evidence="1 2">
    <name type="scientific">Streptomyces spinoverrucosus</name>
    <dbReference type="NCBI Taxonomy" id="284043"/>
    <lineage>
        <taxon>Bacteria</taxon>
        <taxon>Bacillati</taxon>
        <taxon>Actinomycetota</taxon>
        <taxon>Actinomycetes</taxon>
        <taxon>Kitasatosporales</taxon>
        <taxon>Streptomycetaceae</taxon>
        <taxon>Streptomyces</taxon>
    </lineage>
</organism>